<feature type="compositionally biased region" description="Polar residues" evidence="1">
    <location>
        <begin position="143"/>
        <end position="161"/>
    </location>
</feature>
<organism evidence="3">
    <name type="scientific">Setaria italica</name>
    <name type="common">Foxtail millet</name>
    <name type="synonym">Panicum italicum</name>
    <dbReference type="NCBI Taxonomy" id="4555"/>
    <lineage>
        <taxon>Eukaryota</taxon>
        <taxon>Viridiplantae</taxon>
        <taxon>Streptophyta</taxon>
        <taxon>Embryophyta</taxon>
        <taxon>Tracheophyta</taxon>
        <taxon>Spermatophyta</taxon>
        <taxon>Magnoliopsida</taxon>
        <taxon>Liliopsida</taxon>
        <taxon>Poales</taxon>
        <taxon>Poaceae</taxon>
        <taxon>PACMAD clade</taxon>
        <taxon>Panicoideae</taxon>
        <taxon>Panicodae</taxon>
        <taxon>Paniceae</taxon>
        <taxon>Cenchrinae</taxon>
        <taxon>Setaria</taxon>
    </lineage>
</organism>
<dbReference type="EMBL" id="CM003534">
    <property type="protein sequence ID" value="RCV35376.1"/>
    <property type="molecule type" value="Genomic_DNA"/>
</dbReference>
<feature type="region of interest" description="Disordered" evidence="1">
    <location>
        <begin position="77"/>
        <end position="219"/>
    </location>
</feature>
<evidence type="ECO:0008006" key="4">
    <source>
        <dbReference type="Google" id="ProtNLM"/>
    </source>
</evidence>
<reference evidence="3" key="1">
    <citation type="journal article" date="2012" name="Nat. Biotechnol.">
        <title>Reference genome sequence of the model plant Setaria.</title>
        <authorList>
            <person name="Bennetzen J.L."/>
            <person name="Schmutz J."/>
            <person name="Wang H."/>
            <person name="Percifield R."/>
            <person name="Hawkins J."/>
            <person name="Pontaroli A.C."/>
            <person name="Estep M."/>
            <person name="Feng L."/>
            <person name="Vaughn J.N."/>
            <person name="Grimwood J."/>
            <person name="Jenkins J."/>
            <person name="Barry K."/>
            <person name="Lindquist E."/>
            <person name="Hellsten U."/>
            <person name="Deshpande S."/>
            <person name="Wang X."/>
            <person name="Wu X."/>
            <person name="Mitros T."/>
            <person name="Triplett J."/>
            <person name="Yang X."/>
            <person name="Ye C.Y."/>
            <person name="Mauro-Herrera M."/>
            <person name="Wang L."/>
            <person name="Li P."/>
            <person name="Sharma M."/>
            <person name="Sharma R."/>
            <person name="Ronald P.C."/>
            <person name="Panaud O."/>
            <person name="Kellogg E.A."/>
            <person name="Brutnell T.P."/>
            <person name="Doust A.N."/>
            <person name="Tuskan G.A."/>
            <person name="Rokhsar D."/>
            <person name="Devos K.M."/>
        </authorList>
    </citation>
    <scope>NUCLEOTIDE SEQUENCE [LARGE SCALE GENOMIC DNA]</scope>
    <source>
        <strain evidence="3">Yugu1</strain>
    </source>
</reference>
<proteinExistence type="predicted"/>
<accession>A0A368RYV3</accession>
<feature type="compositionally biased region" description="Polar residues" evidence="1">
    <location>
        <begin position="109"/>
        <end position="122"/>
    </location>
</feature>
<evidence type="ECO:0000256" key="1">
    <source>
        <dbReference type="SAM" id="MobiDB-lite"/>
    </source>
</evidence>
<dbReference type="AlphaFoldDB" id="A0A368RYV3"/>
<dbReference type="STRING" id="4555.A0A368RYV3"/>
<sequence>MRSGCLPAVLCRLPSLAVLGLAGNNLAGGLTIGGLGALELVDRAEKFLRDPEEAETVLKQMTASGFVPDAAVFDSADVSRRPGRSPPQAAAAYAGNPDLSGPPLKQACSIPSSLSNLPNATDSPPAFVAIPKNHARAPPGADGQQQAPRDQAPSSLGTSPLAQAEDDACDMAMQESCKVSERRRPACRRRQARAATTAAGRTSGDGRMNRPGAYSSTQI</sequence>
<feature type="compositionally biased region" description="Low complexity" evidence="1">
    <location>
        <begin position="193"/>
        <end position="206"/>
    </location>
</feature>
<evidence type="ECO:0000313" key="3">
    <source>
        <dbReference type="EMBL" id="RCV35376.1"/>
    </source>
</evidence>
<keyword evidence="2" id="KW-0732">Signal</keyword>
<feature type="chain" id="PRO_5016977648" description="Ataxin-2 C-terminal domain-containing protein" evidence="2">
    <location>
        <begin position="23"/>
        <end position="219"/>
    </location>
</feature>
<name>A0A368RYV3_SETIT</name>
<gene>
    <name evidence="3" type="ORF">SETIT_7G235800v2</name>
</gene>
<reference evidence="3" key="2">
    <citation type="submission" date="2015-07" db="EMBL/GenBank/DDBJ databases">
        <authorList>
            <person name="Noorani M."/>
        </authorList>
    </citation>
    <scope>NUCLEOTIDE SEQUENCE</scope>
    <source>
        <strain evidence="3">Yugu1</strain>
    </source>
</reference>
<protein>
    <recommendedName>
        <fullName evidence="4">Ataxin-2 C-terminal domain-containing protein</fullName>
    </recommendedName>
</protein>
<evidence type="ECO:0000256" key="2">
    <source>
        <dbReference type="SAM" id="SignalP"/>
    </source>
</evidence>
<feature type="signal peptide" evidence="2">
    <location>
        <begin position="1"/>
        <end position="22"/>
    </location>
</feature>